<accession>A0A9P5TCW2</accession>
<evidence type="ECO:0000259" key="1">
    <source>
        <dbReference type="PROSITE" id="PS50053"/>
    </source>
</evidence>
<dbReference type="InterPro" id="IPR022617">
    <property type="entry name" value="Rad60/SUMO-like_dom"/>
</dbReference>
<evidence type="ECO:0000313" key="2">
    <source>
        <dbReference type="EMBL" id="KAF8484968.1"/>
    </source>
</evidence>
<dbReference type="PANTHER" id="PTHR10562">
    <property type="entry name" value="SMALL UBIQUITIN-RELATED MODIFIER"/>
    <property type="match status" value="1"/>
</dbReference>
<reference evidence="2" key="2">
    <citation type="journal article" date="2020" name="Nat. Commun.">
        <title>Large-scale genome sequencing of mycorrhizal fungi provides insights into the early evolution of symbiotic traits.</title>
        <authorList>
            <person name="Miyauchi S."/>
            <person name="Kiss E."/>
            <person name="Kuo A."/>
            <person name="Drula E."/>
            <person name="Kohler A."/>
            <person name="Sanchez-Garcia M."/>
            <person name="Morin E."/>
            <person name="Andreopoulos B."/>
            <person name="Barry K.W."/>
            <person name="Bonito G."/>
            <person name="Buee M."/>
            <person name="Carver A."/>
            <person name="Chen C."/>
            <person name="Cichocki N."/>
            <person name="Clum A."/>
            <person name="Culley D."/>
            <person name="Crous P.W."/>
            <person name="Fauchery L."/>
            <person name="Girlanda M."/>
            <person name="Hayes R.D."/>
            <person name="Keri Z."/>
            <person name="LaButti K."/>
            <person name="Lipzen A."/>
            <person name="Lombard V."/>
            <person name="Magnuson J."/>
            <person name="Maillard F."/>
            <person name="Murat C."/>
            <person name="Nolan M."/>
            <person name="Ohm R.A."/>
            <person name="Pangilinan J."/>
            <person name="Pereira M.F."/>
            <person name="Perotto S."/>
            <person name="Peter M."/>
            <person name="Pfister S."/>
            <person name="Riley R."/>
            <person name="Sitrit Y."/>
            <person name="Stielow J.B."/>
            <person name="Szollosi G."/>
            <person name="Zifcakova L."/>
            <person name="Stursova M."/>
            <person name="Spatafora J.W."/>
            <person name="Tedersoo L."/>
            <person name="Vaario L.M."/>
            <person name="Yamada A."/>
            <person name="Yan M."/>
            <person name="Wang P."/>
            <person name="Xu J."/>
            <person name="Bruns T."/>
            <person name="Baldrian P."/>
            <person name="Vilgalys R."/>
            <person name="Dunand C."/>
            <person name="Henrissat B."/>
            <person name="Grigoriev I.V."/>
            <person name="Hibbett D."/>
            <person name="Nagy L.G."/>
            <person name="Martin F.M."/>
        </authorList>
    </citation>
    <scope>NUCLEOTIDE SEQUENCE</scope>
    <source>
        <strain evidence="2">Prilba</strain>
    </source>
</reference>
<dbReference type="PROSITE" id="PS50053">
    <property type="entry name" value="UBIQUITIN_2"/>
    <property type="match status" value="1"/>
</dbReference>
<organism evidence="2 3">
    <name type="scientific">Russula ochroleuca</name>
    <dbReference type="NCBI Taxonomy" id="152965"/>
    <lineage>
        <taxon>Eukaryota</taxon>
        <taxon>Fungi</taxon>
        <taxon>Dikarya</taxon>
        <taxon>Basidiomycota</taxon>
        <taxon>Agaricomycotina</taxon>
        <taxon>Agaricomycetes</taxon>
        <taxon>Russulales</taxon>
        <taxon>Russulaceae</taxon>
        <taxon>Russula</taxon>
    </lineage>
</organism>
<sequence>MSSNFQPSMPQDATMQPPEVNTVINVKVIMTTGDEVFFKIRCTTKLSALRGAFANKVGKDVNNIRFLYDENRIKDDDTPASLEMEDNGTSLFFRFSAHHSDWLGFGNPVTDTIIAECIAVGG</sequence>
<dbReference type="InterPro" id="IPR000626">
    <property type="entry name" value="Ubiquitin-like_dom"/>
</dbReference>
<dbReference type="InterPro" id="IPR029071">
    <property type="entry name" value="Ubiquitin-like_domsf"/>
</dbReference>
<dbReference type="SMART" id="SM00213">
    <property type="entry name" value="UBQ"/>
    <property type="match status" value="1"/>
</dbReference>
<evidence type="ECO:0000313" key="3">
    <source>
        <dbReference type="Proteomes" id="UP000759537"/>
    </source>
</evidence>
<dbReference type="Pfam" id="PF11976">
    <property type="entry name" value="Rad60-SLD"/>
    <property type="match status" value="1"/>
</dbReference>
<feature type="domain" description="Ubiquitin-like" evidence="1">
    <location>
        <begin position="24"/>
        <end position="89"/>
    </location>
</feature>
<dbReference type="SUPFAM" id="SSF54236">
    <property type="entry name" value="Ubiquitin-like"/>
    <property type="match status" value="1"/>
</dbReference>
<reference evidence="2" key="1">
    <citation type="submission" date="2019-10" db="EMBL/GenBank/DDBJ databases">
        <authorList>
            <consortium name="DOE Joint Genome Institute"/>
            <person name="Kuo A."/>
            <person name="Miyauchi S."/>
            <person name="Kiss E."/>
            <person name="Drula E."/>
            <person name="Kohler A."/>
            <person name="Sanchez-Garcia M."/>
            <person name="Andreopoulos B."/>
            <person name="Barry K.W."/>
            <person name="Bonito G."/>
            <person name="Buee M."/>
            <person name="Carver A."/>
            <person name="Chen C."/>
            <person name="Cichocki N."/>
            <person name="Clum A."/>
            <person name="Culley D."/>
            <person name="Crous P.W."/>
            <person name="Fauchery L."/>
            <person name="Girlanda M."/>
            <person name="Hayes R."/>
            <person name="Keri Z."/>
            <person name="LaButti K."/>
            <person name="Lipzen A."/>
            <person name="Lombard V."/>
            <person name="Magnuson J."/>
            <person name="Maillard F."/>
            <person name="Morin E."/>
            <person name="Murat C."/>
            <person name="Nolan M."/>
            <person name="Ohm R."/>
            <person name="Pangilinan J."/>
            <person name="Pereira M."/>
            <person name="Perotto S."/>
            <person name="Peter M."/>
            <person name="Riley R."/>
            <person name="Sitrit Y."/>
            <person name="Stielow B."/>
            <person name="Szollosi G."/>
            <person name="Zifcakova L."/>
            <person name="Stursova M."/>
            <person name="Spatafora J.W."/>
            <person name="Tedersoo L."/>
            <person name="Vaario L.-M."/>
            <person name="Yamada A."/>
            <person name="Yan M."/>
            <person name="Wang P."/>
            <person name="Xu J."/>
            <person name="Bruns T."/>
            <person name="Baldrian P."/>
            <person name="Vilgalys R."/>
            <person name="Henrissat B."/>
            <person name="Grigoriev I.V."/>
            <person name="Hibbett D."/>
            <person name="Nagy L.G."/>
            <person name="Martin F.M."/>
        </authorList>
    </citation>
    <scope>NUCLEOTIDE SEQUENCE</scope>
    <source>
        <strain evidence="2">Prilba</strain>
    </source>
</reference>
<name>A0A9P5TCW2_9AGAM</name>
<dbReference type="EMBL" id="WHVB01000003">
    <property type="protein sequence ID" value="KAF8484968.1"/>
    <property type="molecule type" value="Genomic_DNA"/>
</dbReference>
<dbReference type="Gene3D" id="3.10.20.90">
    <property type="entry name" value="Phosphatidylinositol 3-kinase Catalytic Subunit, Chain A, domain 1"/>
    <property type="match status" value="1"/>
</dbReference>
<keyword evidence="3" id="KW-1185">Reference proteome</keyword>
<gene>
    <name evidence="2" type="ORF">DFH94DRAFT_689324</name>
</gene>
<dbReference type="OrthoDB" id="442921at2759"/>
<protein>
    <recommendedName>
        <fullName evidence="1">Ubiquitin-like domain-containing protein</fullName>
    </recommendedName>
</protein>
<dbReference type="Proteomes" id="UP000759537">
    <property type="component" value="Unassembled WGS sequence"/>
</dbReference>
<dbReference type="AlphaFoldDB" id="A0A9P5TCW2"/>
<proteinExistence type="predicted"/>
<comment type="caution">
    <text evidence="2">The sequence shown here is derived from an EMBL/GenBank/DDBJ whole genome shotgun (WGS) entry which is preliminary data.</text>
</comment>